<feature type="transmembrane region" description="Helical" evidence="2">
    <location>
        <begin position="15"/>
        <end position="39"/>
    </location>
</feature>
<feature type="compositionally biased region" description="Basic and acidic residues" evidence="1">
    <location>
        <begin position="253"/>
        <end position="270"/>
    </location>
</feature>
<dbReference type="RefSeq" id="XP_013070727.2">
    <property type="nucleotide sequence ID" value="XM_013215273.2"/>
</dbReference>
<keyword evidence="2" id="KW-1133">Transmembrane helix</keyword>
<name>A0A9U8E371_BIOGL</name>
<dbReference type="GeneID" id="106057923"/>
<protein>
    <submittedName>
        <fullName evidence="4">Uncharacterized protein LOC106057923</fullName>
    </submittedName>
</protein>
<dbReference type="OrthoDB" id="10474756at2759"/>
<dbReference type="InterPro" id="IPR052954">
    <property type="entry name" value="GPCR-Ligand_Int"/>
</dbReference>
<sequence length="340" mass="38281">MKEITEVRLIVDSVIQLWGCFLLGGTGVVSNALNIAVFWRLGFRETANISLMLIAVIDCVKCSVSFLYRGYGLAGLFDVVLEVNWTRVTYLLNAHVQNLGVPMVSVVTMYVTVERCVCMCLPLKVKSILTTKVTAISLISLITLSGATISPICMMYYVTWFYDPIFNQTVAQYMPTDYFIRNIHIVDYINVIYMCWNSTAFVVIAICTVIIIVKLQKHATFRSEHFSNSTLKNLSTNTVAVADKEKSIARCDRESNVSSSHEDTSIEHTSAHPRQSKIFKVRRRFQGGRGSTLKTRQSDVHLSKKESRLVKMLLLIILVYCINILPSQNSIRPVGIITCI</sequence>
<evidence type="ECO:0000256" key="2">
    <source>
        <dbReference type="SAM" id="Phobius"/>
    </source>
</evidence>
<feature type="region of interest" description="Disordered" evidence="1">
    <location>
        <begin position="253"/>
        <end position="272"/>
    </location>
</feature>
<feature type="transmembrane region" description="Helical" evidence="2">
    <location>
        <begin position="91"/>
        <end position="113"/>
    </location>
</feature>
<feature type="transmembrane region" description="Helical" evidence="2">
    <location>
        <begin position="191"/>
        <end position="213"/>
    </location>
</feature>
<keyword evidence="3" id="KW-1185">Reference proteome</keyword>
<reference evidence="4" key="1">
    <citation type="submission" date="2025-08" db="UniProtKB">
        <authorList>
            <consortium name="RefSeq"/>
        </authorList>
    </citation>
    <scope>IDENTIFICATION</scope>
</reference>
<dbReference type="Gene3D" id="1.20.1070.10">
    <property type="entry name" value="Rhodopsin 7-helix transmembrane proteins"/>
    <property type="match status" value="1"/>
</dbReference>
<evidence type="ECO:0000313" key="3">
    <source>
        <dbReference type="Proteomes" id="UP001165740"/>
    </source>
</evidence>
<dbReference type="PANTHER" id="PTHR46641:SF18">
    <property type="entry name" value="G-PROTEIN COUPLED RECEPTORS FAMILY 1 PROFILE DOMAIN-CONTAINING PROTEIN"/>
    <property type="match status" value="1"/>
</dbReference>
<dbReference type="AlphaFoldDB" id="A0A9U8E371"/>
<organism evidence="3 4">
    <name type="scientific">Biomphalaria glabrata</name>
    <name type="common">Bloodfluke planorb</name>
    <name type="synonym">Freshwater snail</name>
    <dbReference type="NCBI Taxonomy" id="6526"/>
    <lineage>
        <taxon>Eukaryota</taxon>
        <taxon>Metazoa</taxon>
        <taxon>Spiralia</taxon>
        <taxon>Lophotrochozoa</taxon>
        <taxon>Mollusca</taxon>
        <taxon>Gastropoda</taxon>
        <taxon>Heterobranchia</taxon>
        <taxon>Euthyneura</taxon>
        <taxon>Panpulmonata</taxon>
        <taxon>Hygrophila</taxon>
        <taxon>Lymnaeoidea</taxon>
        <taxon>Planorbidae</taxon>
        <taxon>Biomphalaria</taxon>
    </lineage>
</organism>
<dbReference type="SUPFAM" id="SSF81321">
    <property type="entry name" value="Family A G protein-coupled receptor-like"/>
    <property type="match status" value="1"/>
</dbReference>
<dbReference type="PANTHER" id="PTHR46641">
    <property type="entry name" value="FMRFAMIDE RECEPTOR-RELATED"/>
    <property type="match status" value="1"/>
</dbReference>
<evidence type="ECO:0000256" key="1">
    <source>
        <dbReference type="SAM" id="MobiDB-lite"/>
    </source>
</evidence>
<dbReference type="KEGG" id="bgt:106057923"/>
<dbReference type="Proteomes" id="UP001165740">
    <property type="component" value="Chromosome 16"/>
</dbReference>
<proteinExistence type="predicted"/>
<feature type="transmembrane region" description="Helical" evidence="2">
    <location>
        <begin position="51"/>
        <end position="71"/>
    </location>
</feature>
<keyword evidence="2" id="KW-0472">Membrane</keyword>
<feature type="transmembrane region" description="Helical" evidence="2">
    <location>
        <begin position="133"/>
        <end position="158"/>
    </location>
</feature>
<keyword evidence="2" id="KW-0812">Transmembrane</keyword>
<evidence type="ECO:0000313" key="4">
    <source>
        <dbReference type="RefSeq" id="XP_013070727.2"/>
    </source>
</evidence>
<gene>
    <name evidence="4" type="primary">LOC106057923</name>
</gene>
<accession>A0A9U8E371</accession>